<evidence type="ECO:0000256" key="1">
    <source>
        <dbReference type="ARBA" id="ARBA00022603"/>
    </source>
</evidence>
<accession>A0ABN7UPY5</accession>
<reference evidence="4 5" key="1">
    <citation type="submission" date="2021-06" db="EMBL/GenBank/DDBJ databases">
        <authorList>
            <person name="Kallberg Y."/>
            <person name="Tangrot J."/>
            <person name="Rosling A."/>
        </authorList>
    </citation>
    <scope>NUCLEOTIDE SEQUENCE [LARGE SCALE GENOMIC DNA]</scope>
    <source>
        <strain evidence="4 5">120-4 pot B 10/14</strain>
    </source>
</reference>
<evidence type="ECO:0000256" key="2">
    <source>
        <dbReference type="ARBA" id="ARBA00022679"/>
    </source>
</evidence>
<name>A0ABN7UPY5_GIGMA</name>
<dbReference type="EMBL" id="CAJVQB010004928">
    <property type="protein sequence ID" value="CAG8649294.1"/>
    <property type="molecule type" value="Genomic_DNA"/>
</dbReference>
<dbReference type="Proteomes" id="UP000789901">
    <property type="component" value="Unassembled WGS sequence"/>
</dbReference>
<protein>
    <submittedName>
        <fullName evidence="4">39434_t:CDS:1</fullName>
    </submittedName>
</protein>
<dbReference type="SUPFAM" id="SSF53335">
    <property type="entry name" value="S-adenosyl-L-methionine-dependent methyltransferases"/>
    <property type="match status" value="1"/>
</dbReference>
<gene>
    <name evidence="4" type="ORF">GMARGA_LOCUS9270</name>
</gene>
<dbReference type="InterPro" id="IPR001525">
    <property type="entry name" value="C5_MeTfrase"/>
</dbReference>
<dbReference type="PROSITE" id="PS00094">
    <property type="entry name" value="C5_MTASE_1"/>
    <property type="match status" value="1"/>
</dbReference>
<organism evidence="4 5">
    <name type="scientific">Gigaspora margarita</name>
    <dbReference type="NCBI Taxonomy" id="4874"/>
    <lineage>
        <taxon>Eukaryota</taxon>
        <taxon>Fungi</taxon>
        <taxon>Fungi incertae sedis</taxon>
        <taxon>Mucoromycota</taxon>
        <taxon>Glomeromycotina</taxon>
        <taxon>Glomeromycetes</taxon>
        <taxon>Diversisporales</taxon>
        <taxon>Gigasporaceae</taxon>
        <taxon>Gigaspora</taxon>
    </lineage>
</organism>
<keyword evidence="1" id="KW-0489">Methyltransferase</keyword>
<evidence type="ECO:0000313" key="4">
    <source>
        <dbReference type="EMBL" id="CAG8649294.1"/>
    </source>
</evidence>
<dbReference type="Gene3D" id="3.40.50.150">
    <property type="entry name" value="Vaccinia Virus protein VP39"/>
    <property type="match status" value="2"/>
</dbReference>
<keyword evidence="2" id="KW-0808">Transferase</keyword>
<dbReference type="Pfam" id="PF09553">
    <property type="entry name" value="RE_Eco47II"/>
    <property type="match status" value="1"/>
</dbReference>
<dbReference type="InterPro" id="IPR019057">
    <property type="entry name" value="Restrct_endonuc_II_Eco47II"/>
</dbReference>
<evidence type="ECO:0000256" key="3">
    <source>
        <dbReference type="ARBA" id="ARBA00022691"/>
    </source>
</evidence>
<evidence type="ECO:0000313" key="5">
    <source>
        <dbReference type="Proteomes" id="UP000789901"/>
    </source>
</evidence>
<keyword evidence="3" id="KW-0949">S-adenosyl-L-methionine</keyword>
<comment type="caution">
    <text evidence="4">The sequence shown here is derived from an EMBL/GenBank/DDBJ whole genome shotgun (WGS) entry which is preliminary data.</text>
</comment>
<dbReference type="Pfam" id="PF00145">
    <property type="entry name" value="DNA_methylase"/>
    <property type="match status" value="1"/>
</dbReference>
<sequence length="413" mass="46756">MNKKLKVAEMFAGAGGLALGLEEAEDITKFVSEFSTYNLPQIDLLSGGFPCQSFSFAGKKEGFQDERGKVFHEERVFIVGFRKDISKNVNFSFPTPHAYKPVLKDILNNVPLSQGAKYPKKKKKILELVPPGGCWRHLPPKLAKKYCGGSYHLDGGKTGIARRISWNEPSLALTTSPQQKQTERCHPDETQFVGSLHSQYKQIGNAVPANLAKEVGLAVKKALISEKEILKIYEPKISTPIYQSRELEKAPERSKDIKKIISGEIIRQQNKKIPEKGWDLVNNKKLIYAEIKIKKEADERIRRISIDKFYEIITGDKQAFFKLVVALPPLLKEIVAEGGVIQTGENTVLTELEKQNPNHLLALFNLSFQQYEGFREFLERNKEVFKRSLYFGFYPNNSPDNNGLLGLVVCWLL</sequence>
<proteinExistence type="predicted"/>
<keyword evidence="5" id="KW-1185">Reference proteome</keyword>
<dbReference type="InterPro" id="IPR029063">
    <property type="entry name" value="SAM-dependent_MTases_sf"/>
</dbReference>
<dbReference type="InterPro" id="IPR018117">
    <property type="entry name" value="C5_DNA_meth_AS"/>
</dbReference>
<feature type="non-terminal residue" evidence="4">
    <location>
        <position position="413"/>
    </location>
</feature>